<dbReference type="SUPFAM" id="SSF51197">
    <property type="entry name" value="Clavaminate synthase-like"/>
    <property type="match status" value="1"/>
</dbReference>
<keyword evidence="3" id="KW-1185">Reference proteome</keyword>
<dbReference type="Gene3D" id="2.60.120.330">
    <property type="entry name" value="B-lactam Antibiotic, Isopenicillin N Synthase, Chain"/>
    <property type="match status" value="1"/>
</dbReference>
<protein>
    <submittedName>
        <fullName evidence="2">Aspartyl/asparaginyl beta-hydroxylase domain-containing protein</fullName>
    </submittedName>
</protein>
<dbReference type="InterPro" id="IPR007803">
    <property type="entry name" value="Asp/Arg/Pro-Hydrxlase"/>
</dbReference>
<dbReference type="EMBL" id="JBHLXJ010000009">
    <property type="protein sequence ID" value="MFC0349807.1"/>
    <property type="molecule type" value="Genomic_DNA"/>
</dbReference>
<dbReference type="RefSeq" id="WP_390211600.1">
    <property type="nucleotide sequence ID" value="NZ_JBHLXJ010000009.1"/>
</dbReference>
<dbReference type="Pfam" id="PF05118">
    <property type="entry name" value="Asp_Arg_Hydrox"/>
    <property type="match status" value="1"/>
</dbReference>
<evidence type="ECO:0000313" key="2">
    <source>
        <dbReference type="EMBL" id="MFC0349807.1"/>
    </source>
</evidence>
<feature type="domain" description="Aspartyl/asparaginy/proline hydroxylase" evidence="1">
    <location>
        <begin position="17"/>
        <end position="173"/>
    </location>
</feature>
<dbReference type="Proteomes" id="UP001589844">
    <property type="component" value="Unassembled WGS sequence"/>
</dbReference>
<gene>
    <name evidence="2" type="ORF">ACFFJH_08310</name>
</gene>
<sequence length="242" mass="27700">MSPSTYLRLPFSFDLQKLKNDLAIASQGKWISHFNTSAYERDWSCIPLRSVGGHVDHILPIESDQFADTFILERCTYFQEVIQQFACEKTSIRLMSLAAGGEIKEHRDAGACLEDGITRLHIPIQTSPDVLFRIDGEEVHFSAGNTWYLNASCLHGVRNPSPYARVHLMMDCITNPWLEKIFLENNWVAREKFAYEDPTIDDANVTRVIEMLLRSEHASAHTRAKQLQDIFETRNRASINTI</sequence>
<accession>A0ABV6IDB6</accession>
<evidence type="ECO:0000259" key="1">
    <source>
        <dbReference type="Pfam" id="PF05118"/>
    </source>
</evidence>
<dbReference type="InterPro" id="IPR027443">
    <property type="entry name" value="IPNS-like_sf"/>
</dbReference>
<proteinExistence type="predicted"/>
<reference evidence="2 3" key="1">
    <citation type="submission" date="2024-09" db="EMBL/GenBank/DDBJ databases">
        <authorList>
            <person name="Sun Q."/>
            <person name="Mori K."/>
        </authorList>
    </citation>
    <scope>NUCLEOTIDE SEQUENCE [LARGE SCALE GENOMIC DNA]</scope>
    <source>
        <strain evidence="2 3">CCM 8677</strain>
    </source>
</reference>
<comment type="caution">
    <text evidence="2">The sequence shown here is derived from an EMBL/GenBank/DDBJ whole genome shotgun (WGS) entry which is preliminary data.</text>
</comment>
<name>A0ABV6IDB6_9BURK</name>
<organism evidence="2 3">
    <name type="scientific">Undibacterium danionis</name>
    <dbReference type="NCBI Taxonomy" id="1812100"/>
    <lineage>
        <taxon>Bacteria</taxon>
        <taxon>Pseudomonadati</taxon>
        <taxon>Pseudomonadota</taxon>
        <taxon>Betaproteobacteria</taxon>
        <taxon>Burkholderiales</taxon>
        <taxon>Oxalobacteraceae</taxon>
        <taxon>Undibacterium</taxon>
    </lineage>
</organism>
<evidence type="ECO:0000313" key="3">
    <source>
        <dbReference type="Proteomes" id="UP001589844"/>
    </source>
</evidence>